<dbReference type="eggNOG" id="arCOG00561">
    <property type="taxonomic scope" value="Archaea"/>
</dbReference>
<evidence type="ECO:0000313" key="3">
    <source>
        <dbReference type="Proteomes" id="UP000007478"/>
    </source>
</evidence>
<dbReference type="PATRIC" id="fig|391623.17.peg.672"/>
<sequence>MDSFKFLRKSLKQKRKEKMGEEMKRREKLYFALLALIIVGTFYYTYKQASSEGLYDYIGDEVWYVSASRNVLHRLGIDVHYINETTGSEGVNIVFLTEPEVKGEVKVSFWRFTILRTYTAAEPPKVPDFVSKLGIKVEYIPFNFSQEYNVDLMKVKIWQIAQKYNYTKYTPYTNFPAVYYEIPKSNFSRFVKDVKKIEGVDVIPGFRYPDKEGIQNYLNTEHPFLAKDFIMLGMLIQDKPVFWRLPGLIAHVIINLLVFFAALKITRSYLAAFIALVFSAFDPLLYATSLAAMLDIYVALFTAIFMYVMVIGDYPLSGISIGLAAAAKLNGAFPYPVLVIKALKDRMSLKRYLLILFVLPGIAFLIPEIPIIMAIGFQRWIEEFIASFSWHLSFKGEHPANSPFWQWFISLKPFPFHYNPDVFAATDPILMLSMIVFIFAIPYAAKKRGKILIPFGIFWSTIGFYALQWVLGGKTQFSFYATPLVPAGAVTLGVMAYELIKWEYFEESLKFYWGWILKIVDPIVRLIQKEFIQKTTKAKTEEKEPQEFTSENQEDSSAFFESEP</sequence>
<dbReference type="EMBL" id="CP002372">
    <property type="protein sequence ID" value="ADT83647.1"/>
    <property type="molecule type" value="Genomic_DNA"/>
</dbReference>
<proteinExistence type="predicted"/>
<dbReference type="AlphaFoldDB" id="F0LKR8"/>
<protein>
    <submittedName>
        <fullName evidence="2">Motifcytosolic fatty-acid binding proteins signature</fullName>
    </submittedName>
</protein>
<organism evidence="2 3">
    <name type="scientific">Thermococcus barophilus (strain DSM 11836 / MP)</name>
    <dbReference type="NCBI Taxonomy" id="391623"/>
    <lineage>
        <taxon>Archaea</taxon>
        <taxon>Methanobacteriati</taxon>
        <taxon>Methanobacteriota</taxon>
        <taxon>Thermococci</taxon>
        <taxon>Thermococcales</taxon>
        <taxon>Thermococcaceae</taxon>
        <taxon>Thermococcus</taxon>
    </lineage>
</organism>
<accession>F0LKR8</accession>
<keyword evidence="3" id="KW-1185">Reference proteome</keyword>
<reference evidence="2 3" key="1">
    <citation type="journal article" date="2011" name="J. Bacteriol.">
        <title>Complete genome sequence of the hyperthermophilic, piezophilic, heterotrophic, and carboxydotrophic archaeon Thermococcus barophilus MP.</title>
        <authorList>
            <person name="Vannier P."/>
            <person name="Marteinsson V.T."/>
            <person name="Fridjonsson O.H."/>
            <person name="Oger P."/>
            <person name="Jebbar M."/>
        </authorList>
    </citation>
    <scope>NUCLEOTIDE SEQUENCE [LARGE SCALE GENOMIC DNA]</scope>
    <source>
        <strain evidence="3">DSM 11836 / MP</strain>
    </source>
</reference>
<gene>
    <name evidence="2" type="ordered locus">TERMP_00670</name>
</gene>
<name>F0LKR8_THEBM</name>
<feature type="region of interest" description="Disordered" evidence="1">
    <location>
        <begin position="536"/>
        <end position="564"/>
    </location>
</feature>
<evidence type="ECO:0000313" key="2">
    <source>
        <dbReference type="EMBL" id="ADT83647.1"/>
    </source>
</evidence>
<evidence type="ECO:0000256" key="1">
    <source>
        <dbReference type="SAM" id="MobiDB-lite"/>
    </source>
</evidence>
<dbReference type="HOGENOM" id="CLU_032023_0_0_2"/>
<feature type="compositionally biased region" description="Basic and acidic residues" evidence="1">
    <location>
        <begin position="536"/>
        <end position="546"/>
    </location>
</feature>
<dbReference type="KEGG" id="tba:TERMP_00670"/>
<dbReference type="Proteomes" id="UP000007478">
    <property type="component" value="Chromosome"/>
</dbReference>